<feature type="domain" description="IraD/Gp25-like" evidence="1">
    <location>
        <begin position="39"/>
        <end position="153"/>
    </location>
</feature>
<dbReference type="PANTHER" id="PTHR38595:SF1">
    <property type="entry name" value="TYPE VI SECRETION SYSTEM COMPONENT TSSE1"/>
    <property type="match status" value="1"/>
</dbReference>
<proteinExistence type="predicted"/>
<dbReference type="RefSeq" id="WP_310272916.1">
    <property type="nucleotide sequence ID" value="NZ_JAVDXU010000007.1"/>
</dbReference>
<dbReference type="SUPFAM" id="SSF160719">
    <property type="entry name" value="gpW/gp25-like"/>
    <property type="match status" value="1"/>
</dbReference>
<dbReference type="Pfam" id="PF04965">
    <property type="entry name" value="GPW_gp25"/>
    <property type="match status" value="1"/>
</dbReference>
<protein>
    <submittedName>
        <fullName evidence="2">Type VI secretion system protein ImpF</fullName>
    </submittedName>
</protein>
<dbReference type="EMBL" id="JAVDXU010000007">
    <property type="protein sequence ID" value="MDR7273003.1"/>
    <property type="molecule type" value="Genomic_DNA"/>
</dbReference>
<evidence type="ECO:0000313" key="3">
    <source>
        <dbReference type="Proteomes" id="UP001180453"/>
    </source>
</evidence>
<dbReference type="InterPro" id="IPR053176">
    <property type="entry name" value="T6SS_TssE1-like"/>
</dbReference>
<evidence type="ECO:0000259" key="1">
    <source>
        <dbReference type="Pfam" id="PF04965"/>
    </source>
</evidence>
<comment type="caution">
    <text evidence="2">The sequence shown here is derived from an EMBL/GenBank/DDBJ whole genome shotgun (WGS) entry which is preliminary data.</text>
</comment>
<dbReference type="PANTHER" id="PTHR38595">
    <property type="entry name" value="CYTOPLASMIC PROTEIN-RELATED"/>
    <property type="match status" value="1"/>
</dbReference>
<dbReference type="Proteomes" id="UP001180453">
    <property type="component" value="Unassembled WGS sequence"/>
</dbReference>
<dbReference type="InterPro" id="IPR007048">
    <property type="entry name" value="IraD/Gp25-like"/>
</dbReference>
<gene>
    <name evidence="2" type="ORF">J2X20_005688</name>
</gene>
<dbReference type="NCBIfam" id="TIGR03357">
    <property type="entry name" value="VI_zyme"/>
    <property type="match status" value="1"/>
</dbReference>
<organism evidence="2 3">
    <name type="scientific">Roseateles saccharophilus</name>
    <name type="common">Pseudomonas saccharophila</name>
    <dbReference type="NCBI Taxonomy" id="304"/>
    <lineage>
        <taxon>Bacteria</taxon>
        <taxon>Pseudomonadati</taxon>
        <taxon>Pseudomonadota</taxon>
        <taxon>Betaproteobacteria</taxon>
        <taxon>Burkholderiales</taxon>
        <taxon>Sphaerotilaceae</taxon>
        <taxon>Roseateles</taxon>
    </lineage>
</organism>
<keyword evidence="3" id="KW-1185">Reference proteome</keyword>
<reference evidence="2 3" key="1">
    <citation type="submission" date="2023-07" db="EMBL/GenBank/DDBJ databases">
        <title>Sorghum-associated microbial communities from plants grown in Nebraska, USA.</title>
        <authorList>
            <person name="Schachtman D."/>
        </authorList>
    </citation>
    <scope>NUCLEOTIDE SEQUENCE [LARGE SCALE GENOMIC DNA]</scope>
    <source>
        <strain evidence="2 3">BE314</strain>
    </source>
</reference>
<dbReference type="InterPro" id="IPR017737">
    <property type="entry name" value="TssE1-like"/>
</dbReference>
<sequence>MAGFGAQDRLQPSLLDRLTDNDPGSKVESLEARVLSRKQLREAVLRDLSWLFNAVCEEPDIRNRDDPERTALWKSVPHACDSVLNFGILPLTGQTMTIHNFPIIEAQVRQAIIRFEPRLDPATVEVRIVNDMSTGLRPTSLRLTIKGQMWNQPVPLELLLSADVDVDTGQAAVRDMRG</sequence>
<name>A0ABU1YVX9_ROSSA</name>
<accession>A0ABU1YVX9</accession>
<evidence type="ECO:0000313" key="2">
    <source>
        <dbReference type="EMBL" id="MDR7273003.1"/>
    </source>
</evidence>